<sequence>MFKLQELIRANTEELARSITMEQGKTLADARGDVFRGLEVVEYACGMAPQLAGEMVENVATGIDCYSIRQPLGVCAGICPFNFPAMVPLWMFPLAVTAGNTFVLKPSEKDPGAAMILADLAMQAGLPKGVLNVVHGSHDVVNNILDHPDIKAISFVGSDKAGRYIYERGSVQGKRVQSNLGAKNHAVVLPDADVDSTVKALTGASFGAAGQRCMAISAAVFVGGMDKWKRPLMDAAKSLKVNAGWEADADVGPMISPEAKARCERLIQSGISEGAQCIVDGRGVSVPGYEQGNWVGPTLLSNVQPHMECYNEEIFGPVLSCLEAGTLDDAISLVNANKHGNGCAIFTRSGAAARKFQHEIDVGMVGINVPIPVPLPFFSFTGWRGSFAGDLHMYGRAGVQFYTQPKTVTSKWIMGEVAASSSQRMPGLDRVGS</sequence>
<name>A0ABQ7GS18_DUNSA</name>
<dbReference type="EC" id="1.2.1.27" evidence="2"/>
<dbReference type="InterPro" id="IPR016163">
    <property type="entry name" value="Ald_DH_C"/>
</dbReference>
<dbReference type="Proteomes" id="UP000815325">
    <property type="component" value="Unassembled WGS sequence"/>
</dbReference>
<dbReference type="CDD" id="cd07085">
    <property type="entry name" value="ALDH_F6_MMSDH"/>
    <property type="match status" value="1"/>
</dbReference>
<reference evidence="6" key="1">
    <citation type="submission" date="2017-08" db="EMBL/GenBank/DDBJ databases">
        <authorList>
            <person name="Polle J.E."/>
            <person name="Barry K."/>
            <person name="Cushman J."/>
            <person name="Schmutz J."/>
            <person name="Tran D."/>
            <person name="Hathwaick L.T."/>
            <person name="Yim W.C."/>
            <person name="Jenkins J."/>
            <person name="Mckie-Krisberg Z.M."/>
            <person name="Prochnik S."/>
            <person name="Lindquist E."/>
            <person name="Dockter R.B."/>
            <person name="Adam C."/>
            <person name="Molina H."/>
            <person name="Bunkerborg J."/>
            <person name="Jin E."/>
            <person name="Buchheim M."/>
            <person name="Magnuson J."/>
        </authorList>
    </citation>
    <scope>NUCLEOTIDE SEQUENCE</scope>
    <source>
        <strain evidence="6">CCAP 19/18</strain>
    </source>
</reference>
<keyword evidence="3" id="KW-0560">Oxidoreductase</keyword>
<organism evidence="6 7">
    <name type="scientific">Dunaliella salina</name>
    <name type="common">Green alga</name>
    <name type="synonym">Protococcus salinus</name>
    <dbReference type="NCBI Taxonomy" id="3046"/>
    <lineage>
        <taxon>Eukaryota</taxon>
        <taxon>Viridiplantae</taxon>
        <taxon>Chlorophyta</taxon>
        <taxon>core chlorophytes</taxon>
        <taxon>Chlorophyceae</taxon>
        <taxon>CS clade</taxon>
        <taxon>Chlamydomonadales</taxon>
        <taxon>Dunaliellaceae</taxon>
        <taxon>Dunaliella</taxon>
    </lineage>
</organism>
<protein>
    <recommendedName>
        <fullName evidence="2">methylmalonate-semialdehyde dehydrogenase (CoA acylating)</fullName>
        <ecNumber evidence="2">1.2.1.27</ecNumber>
    </recommendedName>
</protein>
<accession>A0ABQ7GS18</accession>
<evidence type="ECO:0000256" key="3">
    <source>
        <dbReference type="ARBA" id="ARBA00023002"/>
    </source>
</evidence>
<gene>
    <name evidence="6" type="ORF">DUNSADRAFT_4433</name>
</gene>
<dbReference type="PANTHER" id="PTHR43866:SF3">
    <property type="entry name" value="METHYLMALONATE-SEMIALDEHYDE DEHYDROGENASE [ACYLATING], MITOCHONDRIAL"/>
    <property type="match status" value="1"/>
</dbReference>
<dbReference type="PANTHER" id="PTHR43866">
    <property type="entry name" value="MALONATE-SEMIALDEHYDE DEHYDROGENASE"/>
    <property type="match status" value="1"/>
</dbReference>
<proteinExistence type="inferred from homology"/>
<dbReference type="Pfam" id="PF00171">
    <property type="entry name" value="Aldedh"/>
    <property type="match status" value="1"/>
</dbReference>
<dbReference type="Gene3D" id="3.40.605.10">
    <property type="entry name" value="Aldehyde Dehydrogenase, Chain A, domain 1"/>
    <property type="match status" value="1"/>
</dbReference>
<dbReference type="EMBL" id="MU069617">
    <property type="protein sequence ID" value="KAF5837385.1"/>
    <property type="molecule type" value="Genomic_DNA"/>
</dbReference>
<dbReference type="SUPFAM" id="SSF53720">
    <property type="entry name" value="ALDH-like"/>
    <property type="match status" value="1"/>
</dbReference>
<evidence type="ECO:0000313" key="7">
    <source>
        <dbReference type="Proteomes" id="UP000815325"/>
    </source>
</evidence>
<evidence type="ECO:0000256" key="1">
    <source>
        <dbReference type="ARBA" id="ARBA00009986"/>
    </source>
</evidence>
<evidence type="ECO:0000256" key="4">
    <source>
        <dbReference type="ARBA" id="ARBA00023027"/>
    </source>
</evidence>
<keyword evidence="7" id="KW-1185">Reference proteome</keyword>
<dbReference type="InterPro" id="IPR016162">
    <property type="entry name" value="Ald_DH_N"/>
</dbReference>
<dbReference type="InterPro" id="IPR010061">
    <property type="entry name" value="MeMal-semiAld_DH"/>
</dbReference>
<dbReference type="InterPro" id="IPR016161">
    <property type="entry name" value="Ald_DH/histidinol_DH"/>
</dbReference>
<evidence type="ECO:0000259" key="5">
    <source>
        <dbReference type="Pfam" id="PF00171"/>
    </source>
</evidence>
<dbReference type="PROSITE" id="PS00070">
    <property type="entry name" value="ALDEHYDE_DEHYDR_CYS"/>
    <property type="match status" value="1"/>
</dbReference>
<dbReference type="Gene3D" id="3.40.309.10">
    <property type="entry name" value="Aldehyde Dehydrogenase, Chain A, domain 2"/>
    <property type="match status" value="1"/>
</dbReference>
<dbReference type="NCBIfam" id="TIGR01722">
    <property type="entry name" value="MMSDH"/>
    <property type="match status" value="1"/>
</dbReference>
<comment type="caution">
    <text evidence="6">The sequence shown here is derived from an EMBL/GenBank/DDBJ whole genome shotgun (WGS) entry which is preliminary data.</text>
</comment>
<keyword evidence="4" id="KW-0520">NAD</keyword>
<dbReference type="InterPro" id="IPR015590">
    <property type="entry name" value="Aldehyde_DH_dom"/>
</dbReference>
<feature type="domain" description="Aldehyde dehydrogenase" evidence="5">
    <location>
        <begin position="1"/>
        <end position="408"/>
    </location>
</feature>
<dbReference type="InterPro" id="IPR016160">
    <property type="entry name" value="Ald_DH_CS_CYS"/>
</dbReference>
<comment type="similarity">
    <text evidence="1">Belongs to the aldehyde dehydrogenase family.</text>
</comment>
<evidence type="ECO:0000256" key="2">
    <source>
        <dbReference type="ARBA" id="ARBA00013048"/>
    </source>
</evidence>
<evidence type="ECO:0000313" key="6">
    <source>
        <dbReference type="EMBL" id="KAF5837385.1"/>
    </source>
</evidence>